<dbReference type="AlphaFoldDB" id="A0A3B0UC44"/>
<accession>A0A3B0UC44</accession>
<reference evidence="2" key="1">
    <citation type="submission" date="2018-06" db="EMBL/GenBank/DDBJ databases">
        <authorList>
            <person name="Zhirakovskaya E."/>
        </authorList>
    </citation>
    <scope>NUCLEOTIDE SEQUENCE</scope>
</reference>
<name>A0A3B0UC44_9ZZZZ</name>
<evidence type="ECO:0000313" key="2">
    <source>
        <dbReference type="EMBL" id="VAW28048.1"/>
    </source>
</evidence>
<dbReference type="PROSITE" id="PS51257">
    <property type="entry name" value="PROKAR_LIPOPROTEIN"/>
    <property type="match status" value="1"/>
</dbReference>
<proteinExistence type="predicted"/>
<dbReference type="InterPro" id="IPR007372">
    <property type="entry name" value="Lipid/polyisoprenoid-bd_YceI"/>
</dbReference>
<organism evidence="2">
    <name type="scientific">hydrothermal vent metagenome</name>
    <dbReference type="NCBI Taxonomy" id="652676"/>
    <lineage>
        <taxon>unclassified sequences</taxon>
        <taxon>metagenomes</taxon>
        <taxon>ecological metagenomes</taxon>
    </lineage>
</organism>
<feature type="domain" description="Lipid/polyisoprenoid-binding YceI-like" evidence="1">
    <location>
        <begin position="51"/>
        <end position="172"/>
    </location>
</feature>
<dbReference type="Gene3D" id="2.40.128.110">
    <property type="entry name" value="Lipid/polyisoprenoid-binding, YceI-like"/>
    <property type="match status" value="1"/>
</dbReference>
<gene>
    <name evidence="2" type="ORF">MNBD_BACTEROID06-726</name>
</gene>
<protein>
    <recommendedName>
        <fullName evidence="1">Lipid/polyisoprenoid-binding YceI-like domain-containing protein</fullName>
    </recommendedName>
</protein>
<evidence type="ECO:0000259" key="1">
    <source>
        <dbReference type="Pfam" id="PF04264"/>
    </source>
</evidence>
<dbReference type="EMBL" id="UOES01000340">
    <property type="protein sequence ID" value="VAW28048.1"/>
    <property type="molecule type" value="Genomic_DNA"/>
</dbReference>
<dbReference type="Pfam" id="PF04264">
    <property type="entry name" value="YceI"/>
    <property type="match status" value="1"/>
</dbReference>
<dbReference type="InterPro" id="IPR036761">
    <property type="entry name" value="TTHA0802/YceI-like_sf"/>
</dbReference>
<sequence>MKLIKNLSIGLLSTAFLISCGGETKKENSESAKDVTETCTYSYIADSTLLTWTAYKFTKKVGVGGTFDHLAINNVKSAEHPLDVLVGADFSIHTSSVNSGNAERDPKLVEFFFKKLADTEMITGKIVSVNNGEAVVTIIMNKKSVDVIGKITVEDERVTLTTSIDMADFEGLDAVASLNKVCSAKHTDEDAHLPGEQGKSKLWPDVDIVVSTVLKKECK</sequence>